<keyword evidence="3" id="KW-0720">Serine protease</keyword>
<dbReference type="InterPro" id="IPR001254">
    <property type="entry name" value="Trypsin_dom"/>
</dbReference>
<dbReference type="EMBL" id="JAAWWP010000009">
    <property type="protein sequence ID" value="NKI42800.1"/>
    <property type="molecule type" value="Genomic_DNA"/>
</dbReference>
<reference evidence="7 8" key="1">
    <citation type="submission" date="2020-04" db="EMBL/GenBank/DDBJ databases">
        <title>Phylogenetic Diversity and Antibacterial Activity against Ralstonia solanacearum of Endophytic Actinomycete Isolated from Moss.</title>
        <authorList>
            <person name="Zhuang X."/>
        </authorList>
    </citation>
    <scope>NUCLEOTIDE SEQUENCE [LARGE SCALE GENOMIC DNA]</scope>
    <source>
        <strain evidence="7 8">LD120</strain>
    </source>
</reference>
<feature type="signal peptide" evidence="5">
    <location>
        <begin position="1"/>
        <end position="29"/>
    </location>
</feature>
<dbReference type="Proteomes" id="UP000772196">
    <property type="component" value="Unassembled WGS sequence"/>
</dbReference>
<dbReference type="InterPro" id="IPR043504">
    <property type="entry name" value="Peptidase_S1_PA_chymotrypsin"/>
</dbReference>
<dbReference type="InterPro" id="IPR001314">
    <property type="entry name" value="Peptidase_S1A"/>
</dbReference>
<keyword evidence="3 7" id="KW-0645">Protease</keyword>
<dbReference type="PANTHER" id="PTHR24276:SF98">
    <property type="entry name" value="FI18310P1-RELATED"/>
    <property type="match status" value="1"/>
</dbReference>
<keyword evidence="2" id="KW-1015">Disulfide bond</keyword>
<dbReference type="GO" id="GO:0006508">
    <property type="term" value="P:proteolysis"/>
    <property type="evidence" value="ECO:0007669"/>
    <property type="project" value="UniProtKB-KW"/>
</dbReference>
<dbReference type="GO" id="GO:0008233">
    <property type="term" value="F:peptidase activity"/>
    <property type="evidence" value="ECO:0007669"/>
    <property type="project" value="UniProtKB-KW"/>
</dbReference>
<comment type="caution">
    <text evidence="7">The sequence shown here is derived from an EMBL/GenBank/DDBJ whole genome shotgun (WGS) entry which is preliminary data.</text>
</comment>
<dbReference type="InterPro" id="IPR050430">
    <property type="entry name" value="Peptidase_S1"/>
</dbReference>
<feature type="domain" description="Peptidase S1" evidence="6">
    <location>
        <begin position="33"/>
        <end position="274"/>
    </location>
</feature>
<evidence type="ECO:0000256" key="1">
    <source>
        <dbReference type="ARBA" id="ARBA00007664"/>
    </source>
</evidence>
<dbReference type="InterPro" id="IPR033116">
    <property type="entry name" value="TRYPSIN_SER"/>
</dbReference>
<keyword evidence="8" id="KW-1185">Reference proteome</keyword>
<dbReference type="SMART" id="SM00020">
    <property type="entry name" value="Tryp_SPc"/>
    <property type="match status" value="1"/>
</dbReference>
<keyword evidence="5" id="KW-0732">Signal</keyword>
<evidence type="ECO:0000256" key="2">
    <source>
        <dbReference type="ARBA" id="ARBA00023157"/>
    </source>
</evidence>
<dbReference type="RefSeq" id="WP_168540204.1">
    <property type="nucleotide sequence ID" value="NZ_JAAWWP010000009.1"/>
</dbReference>
<keyword evidence="3" id="KW-0378">Hydrolase</keyword>
<feature type="chain" id="PRO_5047150774" evidence="5">
    <location>
        <begin position="30"/>
        <end position="309"/>
    </location>
</feature>
<evidence type="ECO:0000313" key="8">
    <source>
        <dbReference type="Proteomes" id="UP000772196"/>
    </source>
</evidence>
<dbReference type="InterPro" id="IPR009003">
    <property type="entry name" value="Peptidase_S1_PA"/>
</dbReference>
<dbReference type="SUPFAM" id="SSF50494">
    <property type="entry name" value="Trypsin-like serine proteases"/>
    <property type="match status" value="1"/>
</dbReference>
<proteinExistence type="inferred from homology"/>
<dbReference type="CDD" id="cd00190">
    <property type="entry name" value="Tryp_SPc"/>
    <property type="match status" value="1"/>
</dbReference>
<evidence type="ECO:0000256" key="5">
    <source>
        <dbReference type="SAM" id="SignalP"/>
    </source>
</evidence>
<organism evidence="7 8">
    <name type="scientific">Streptomyces physcomitrii</name>
    <dbReference type="NCBI Taxonomy" id="2724184"/>
    <lineage>
        <taxon>Bacteria</taxon>
        <taxon>Bacillati</taxon>
        <taxon>Actinomycetota</taxon>
        <taxon>Actinomycetes</taxon>
        <taxon>Kitasatosporales</taxon>
        <taxon>Streptomycetaceae</taxon>
        <taxon>Streptomyces</taxon>
    </lineage>
</organism>
<dbReference type="PANTHER" id="PTHR24276">
    <property type="entry name" value="POLYSERASE-RELATED"/>
    <property type="match status" value="1"/>
</dbReference>
<dbReference type="Pfam" id="PF00089">
    <property type="entry name" value="Trypsin"/>
    <property type="match status" value="1"/>
</dbReference>
<comment type="similarity">
    <text evidence="1">Belongs to the peptidase S1 family.</text>
</comment>
<name>A0ABX1H376_9ACTN</name>
<dbReference type="PROSITE" id="PS00134">
    <property type="entry name" value="TRYPSIN_HIS"/>
    <property type="match status" value="1"/>
</dbReference>
<dbReference type="PRINTS" id="PR00722">
    <property type="entry name" value="CHYMOTRYPSIN"/>
</dbReference>
<evidence type="ECO:0000259" key="6">
    <source>
        <dbReference type="PROSITE" id="PS50240"/>
    </source>
</evidence>
<evidence type="ECO:0000313" key="7">
    <source>
        <dbReference type="EMBL" id="NKI42800.1"/>
    </source>
</evidence>
<sequence length="309" mass="31299">MRRRLVRVLAALAGSLALSVPLLPGSAGARGGVVGGERVGAAESPWVVALVSRDRFGAVRGGQFCGGAVVGTSTVLTAAHCLSGEVLGVPLREVRDLTVVAGRADLRAGGGTETAVRRVTLNPGYDSSTNEGDVAALTLAKPLPRSAVIAMAPAGDPAYRAGVRARVYGWGDTSGRDDYPDALRAASVRVLPEATCAKAYPGSTEGRFVGARMLCAGEAEGGRDACQGDSGGPLVAQGKLIGLVSWGNGCGKASSPGVYTRVAGVLGFLRGEILQGGTRGDEPRTQSERAVTPEGGDRPIPASAGVARR</sequence>
<evidence type="ECO:0000256" key="3">
    <source>
        <dbReference type="RuleBase" id="RU363034"/>
    </source>
</evidence>
<evidence type="ECO:0000256" key="4">
    <source>
        <dbReference type="SAM" id="MobiDB-lite"/>
    </source>
</evidence>
<gene>
    <name evidence="7" type="ORF">HFV08_16470</name>
</gene>
<feature type="region of interest" description="Disordered" evidence="4">
    <location>
        <begin position="275"/>
        <end position="309"/>
    </location>
</feature>
<dbReference type="Gene3D" id="2.40.10.10">
    <property type="entry name" value="Trypsin-like serine proteases"/>
    <property type="match status" value="1"/>
</dbReference>
<dbReference type="PROSITE" id="PS50240">
    <property type="entry name" value="TRYPSIN_DOM"/>
    <property type="match status" value="1"/>
</dbReference>
<dbReference type="PROSITE" id="PS00135">
    <property type="entry name" value="TRYPSIN_SER"/>
    <property type="match status" value="1"/>
</dbReference>
<accession>A0ABX1H376</accession>
<dbReference type="InterPro" id="IPR018114">
    <property type="entry name" value="TRYPSIN_HIS"/>
</dbReference>
<protein>
    <submittedName>
        <fullName evidence="7">Serine protease</fullName>
    </submittedName>
</protein>